<dbReference type="InterPro" id="IPR017871">
    <property type="entry name" value="ABC_transporter-like_CS"/>
</dbReference>
<keyword evidence="9" id="KW-1278">Translocase</keyword>
<dbReference type="GO" id="GO:0005743">
    <property type="term" value="C:mitochondrial inner membrane"/>
    <property type="evidence" value="ECO:0007669"/>
    <property type="project" value="TreeGrafter"/>
</dbReference>
<feature type="transmembrane region" description="Helical" evidence="15">
    <location>
        <begin position="842"/>
        <end position="862"/>
    </location>
</feature>
<dbReference type="CDD" id="cd03249">
    <property type="entry name" value="ABC_MTABC3_MDL1_MDL2"/>
    <property type="match status" value="2"/>
</dbReference>
<keyword evidence="7" id="KW-0547">Nucleotide-binding</keyword>
<feature type="domain" description="ABC transmembrane type-1" evidence="17">
    <location>
        <begin position="722"/>
        <end position="1009"/>
    </location>
</feature>
<evidence type="ECO:0000256" key="1">
    <source>
        <dbReference type="ARBA" id="ARBA00004141"/>
    </source>
</evidence>
<evidence type="ECO:0000259" key="16">
    <source>
        <dbReference type="PROSITE" id="PS50893"/>
    </source>
</evidence>
<feature type="transmembrane region" description="Helical" evidence="15">
    <location>
        <begin position="56"/>
        <end position="79"/>
    </location>
</feature>
<dbReference type="Gene3D" id="1.20.1560.10">
    <property type="entry name" value="ABC transporter type 1, transmembrane domain"/>
    <property type="match status" value="1"/>
</dbReference>
<dbReference type="FunFam" id="1.20.1560.10:FF:000009">
    <property type="entry name" value="ABC transporter B family member 1"/>
    <property type="match status" value="1"/>
</dbReference>
<dbReference type="SUPFAM" id="SSF52540">
    <property type="entry name" value="P-loop containing nucleoside triphosphate hydrolases"/>
    <property type="match status" value="2"/>
</dbReference>
<evidence type="ECO:0000256" key="6">
    <source>
        <dbReference type="ARBA" id="ARBA00022737"/>
    </source>
</evidence>
<feature type="domain" description="ABC transmembrane type-1" evidence="17">
    <location>
        <begin position="59"/>
        <end position="379"/>
    </location>
</feature>
<comment type="similarity">
    <text evidence="2">Belongs to the ABC transporter superfamily. ABCB family. Multidrug resistance exporter (TC 3.A.1.201) subfamily.</text>
</comment>
<evidence type="ECO:0000256" key="14">
    <source>
        <dbReference type="SAM" id="MobiDB-lite"/>
    </source>
</evidence>
<dbReference type="InterPro" id="IPR011527">
    <property type="entry name" value="ABC1_TM_dom"/>
</dbReference>
<feature type="transmembrane region" description="Helical" evidence="15">
    <location>
        <begin position="352"/>
        <end position="371"/>
    </location>
</feature>
<dbReference type="SUPFAM" id="SSF90123">
    <property type="entry name" value="ABC transporter transmembrane region"/>
    <property type="match status" value="2"/>
</dbReference>
<dbReference type="GO" id="GO:0015421">
    <property type="term" value="F:ABC-type oligopeptide transporter activity"/>
    <property type="evidence" value="ECO:0007669"/>
    <property type="project" value="TreeGrafter"/>
</dbReference>
<feature type="transmembrane region" description="Helical" evidence="15">
    <location>
        <begin position="949"/>
        <end position="969"/>
    </location>
</feature>
<feature type="transmembrane region" description="Helical" evidence="15">
    <location>
        <begin position="309"/>
        <end position="332"/>
    </location>
</feature>
<evidence type="ECO:0000313" key="18">
    <source>
        <dbReference type="EMBL" id="CAD7078237.1"/>
    </source>
</evidence>
<keyword evidence="19" id="KW-1185">Reference proteome</keyword>
<protein>
    <recommendedName>
        <fullName evidence="3">ABC-type xenobiotic transporter</fullName>
        <ecNumber evidence="3">7.6.2.2</ecNumber>
    </recommendedName>
</protein>
<keyword evidence="11 15" id="KW-0472">Membrane</keyword>
<evidence type="ECO:0000256" key="4">
    <source>
        <dbReference type="ARBA" id="ARBA00022448"/>
    </source>
</evidence>
<gene>
    <name evidence="18" type="ORF">HERILL_LOCUS1517</name>
</gene>
<dbReference type="Proteomes" id="UP000594454">
    <property type="component" value="Chromosome 1"/>
</dbReference>
<keyword evidence="6" id="KW-0677">Repeat</keyword>
<dbReference type="InterPro" id="IPR036640">
    <property type="entry name" value="ABC1_TM_sf"/>
</dbReference>
<reference evidence="18 19" key="1">
    <citation type="submission" date="2020-11" db="EMBL/GenBank/DDBJ databases">
        <authorList>
            <person name="Wallbank WR R."/>
            <person name="Pardo Diaz C."/>
            <person name="Kozak K."/>
            <person name="Martin S."/>
            <person name="Jiggins C."/>
            <person name="Moest M."/>
            <person name="Warren A I."/>
            <person name="Generalovic N T."/>
            <person name="Byers J.R.P. K."/>
            <person name="Montejo-Kovacevich G."/>
            <person name="Yen C E."/>
        </authorList>
    </citation>
    <scope>NUCLEOTIDE SEQUENCE [LARGE SCALE GENOMIC DNA]</scope>
</reference>
<evidence type="ECO:0000256" key="11">
    <source>
        <dbReference type="ARBA" id="ARBA00023136"/>
    </source>
</evidence>
<feature type="compositionally biased region" description="Basic and acidic residues" evidence="14">
    <location>
        <begin position="654"/>
        <end position="669"/>
    </location>
</feature>
<evidence type="ECO:0000256" key="2">
    <source>
        <dbReference type="ARBA" id="ARBA00007577"/>
    </source>
</evidence>
<evidence type="ECO:0000259" key="17">
    <source>
        <dbReference type="PROSITE" id="PS50929"/>
    </source>
</evidence>
<accession>A0A7R8UCL8</accession>
<dbReference type="GO" id="GO:0005524">
    <property type="term" value="F:ATP binding"/>
    <property type="evidence" value="ECO:0007669"/>
    <property type="project" value="UniProtKB-KW"/>
</dbReference>
<feature type="transmembrane region" description="Helical" evidence="15">
    <location>
        <begin position="231"/>
        <end position="251"/>
    </location>
</feature>
<dbReference type="InParanoid" id="A0A7R8UCL8"/>
<dbReference type="SMART" id="SM00382">
    <property type="entry name" value="AAA"/>
    <property type="match status" value="2"/>
</dbReference>
<evidence type="ECO:0000256" key="3">
    <source>
        <dbReference type="ARBA" id="ARBA00012191"/>
    </source>
</evidence>
<dbReference type="FunCoup" id="A0A7R8UCL8">
    <property type="interactions" value="26"/>
</dbReference>
<keyword evidence="4" id="KW-0813">Transport</keyword>
<dbReference type="InterPro" id="IPR003593">
    <property type="entry name" value="AAA+_ATPase"/>
</dbReference>
<dbReference type="EMBL" id="LR899009">
    <property type="protein sequence ID" value="CAD7078237.1"/>
    <property type="molecule type" value="Genomic_DNA"/>
</dbReference>
<dbReference type="Gene3D" id="3.40.50.300">
    <property type="entry name" value="P-loop containing nucleotide triphosphate hydrolases"/>
    <property type="match status" value="2"/>
</dbReference>
<evidence type="ECO:0000256" key="5">
    <source>
        <dbReference type="ARBA" id="ARBA00022692"/>
    </source>
</evidence>
<dbReference type="CDD" id="cd18578">
    <property type="entry name" value="ABC_6TM_Pgp_ABCB1_D2_like"/>
    <property type="match status" value="1"/>
</dbReference>
<dbReference type="GO" id="GO:0008559">
    <property type="term" value="F:ABC-type xenobiotic transporter activity"/>
    <property type="evidence" value="ECO:0007669"/>
    <property type="project" value="UniProtKB-EC"/>
</dbReference>
<dbReference type="InterPro" id="IPR027417">
    <property type="entry name" value="P-loop_NTPase"/>
</dbReference>
<feature type="region of interest" description="Disordered" evidence="14">
    <location>
        <begin position="654"/>
        <end position="676"/>
    </location>
</feature>
<dbReference type="OMA" id="GYFRLAM"/>
<dbReference type="CDD" id="cd18577">
    <property type="entry name" value="ABC_6TM_Pgp_ABCB1_D1_like"/>
    <property type="match status" value="1"/>
</dbReference>
<dbReference type="FunFam" id="3.40.50.300:FF:000479">
    <property type="entry name" value="Multidrug resistance protein 1A"/>
    <property type="match status" value="1"/>
</dbReference>
<dbReference type="GO" id="GO:0097254">
    <property type="term" value="P:renal tubular secretion"/>
    <property type="evidence" value="ECO:0007669"/>
    <property type="project" value="UniProtKB-ARBA"/>
</dbReference>
<feature type="transmembrane region" description="Helical" evidence="15">
    <location>
        <begin position="129"/>
        <end position="149"/>
    </location>
</feature>
<dbReference type="GO" id="GO:0016887">
    <property type="term" value="F:ATP hydrolysis activity"/>
    <property type="evidence" value="ECO:0007669"/>
    <property type="project" value="InterPro"/>
</dbReference>
<evidence type="ECO:0000256" key="15">
    <source>
        <dbReference type="SAM" id="Phobius"/>
    </source>
</evidence>
<dbReference type="PROSITE" id="PS50929">
    <property type="entry name" value="ABC_TM1F"/>
    <property type="match status" value="2"/>
</dbReference>
<evidence type="ECO:0000256" key="12">
    <source>
        <dbReference type="ARBA" id="ARBA00023180"/>
    </source>
</evidence>
<dbReference type="PROSITE" id="PS00211">
    <property type="entry name" value="ABC_TRANSPORTER_1"/>
    <property type="match status" value="2"/>
</dbReference>
<keyword evidence="5 15" id="KW-0812">Transmembrane</keyword>
<comment type="subcellular location">
    <subcellularLocation>
        <location evidence="1">Membrane</location>
        <topology evidence="1">Multi-pass membrane protein</topology>
    </subcellularLocation>
</comment>
<dbReference type="EC" id="7.6.2.2" evidence="3"/>
<evidence type="ECO:0000256" key="7">
    <source>
        <dbReference type="ARBA" id="ARBA00022741"/>
    </source>
</evidence>
<evidence type="ECO:0000256" key="9">
    <source>
        <dbReference type="ARBA" id="ARBA00022967"/>
    </source>
</evidence>
<dbReference type="PROSITE" id="PS50893">
    <property type="entry name" value="ABC_TRANSPORTER_2"/>
    <property type="match status" value="2"/>
</dbReference>
<evidence type="ECO:0000256" key="8">
    <source>
        <dbReference type="ARBA" id="ARBA00022840"/>
    </source>
</evidence>
<name>A0A7R8UCL8_HERIL</name>
<keyword evidence="10 15" id="KW-1133">Transmembrane helix</keyword>
<feature type="transmembrane region" description="Helical" evidence="15">
    <location>
        <begin position="868"/>
        <end position="887"/>
    </location>
</feature>
<dbReference type="GO" id="GO:0017085">
    <property type="term" value="P:response to insecticide"/>
    <property type="evidence" value="ECO:0007669"/>
    <property type="project" value="UniProtKB-ARBA"/>
</dbReference>
<dbReference type="OrthoDB" id="6500128at2759"/>
<dbReference type="PANTHER" id="PTHR43394:SF27">
    <property type="entry name" value="ATP-DEPENDENT TRANSLOCASE ABCB1-LIKE"/>
    <property type="match status" value="1"/>
</dbReference>
<evidence type="ECO:0000313" key="19">
    <source>
        <dbReference type="Proteomes" id="UP000594454"/>
    </source>
</evidence>
<feature type="domain" description="ABC transporter" evidence="16">
    <location>
        <begin position="414"/>
        <end position="650"/>
    </location>
</feature>
<sequence length="1287" mass="142304">MTKERGRGDLSQLDFEEKQTKASSITPSYIRTDADLCDTPISYFQLFKFSTIWDQLLTAVSILFGIVAAAGFPFAIIAYGEFTALLVDRTSVNGTLTKTILLSKFGGGRVLTNATPEEKKNAILEDSNAFGIASFTIGLIEFLCLTIAMDLGNYSALRQVETIRKLFLRSVIRQDISWHDTFTGNNFAVQLTDNLNKIKDGIGEKLIFFIYILGLFTMTVVFSLFHGWKLTLVVLSCAPLVIFSTAFMVKLQSSLSEKGMEAYSSAGAVAEEVFNSIRTVLAFGGEEKELRRYQEKLTPAEKSGFKAGLVSGIGGGAMWFFIYCCYALIFWYGVSLIVEDRYEENKLYTPALLITVLSGVMIGSQNVGSALPHIETFAMARGAARTIFSIIIRQPLIDPLSQGGLKPSNIRGNINFENVLFNYPARNDVEVLRGFTLTAKAGQCVALVGPSGCGKSTCLQLLQRFYDPKSGVVRLDGNKITELNTNWLRSNIGVVGQEPVLFATTVGNNIRYGKPDCTQEEIIAAAKIANCHDFIMKLPEKYESMVGERGAQLSGGQKQRIAVARAIIRDPKILLLDEATSALDPVSEKKVQKALEKASEGRTTLVVSHRLSTITKSDKIVFIQNGIVQEEGTHYDLMQQRGLYYNLVKVSKSEEPESEEEPRRSKESRFASSSLEDDDLEKDLMPLASEMSEPVDAATSEKYKVSIMRLFKLNGPEWKFIVIGCLAAIIHGATQPAFAVIFGEFYGIFSIDDPGIIWSESIRFVIYSLILGLIVGIATFLQTFLLNIAGCRLTTRLRKFTFKNILSQEMGYFDDQNNSVGALCARLSGDCADIHGATGTRLGAILQSISTVVIGVLVAFVFSWKLALVGLITMSLILETVVFEAYYTATGDAQEKQALEKASQIAVEAISNIRTIASLNQEKLVIKRYTKQTEACFHACRRKHRFRGVLFAFGHTVMVWAYGLVLWYGGMLVAQGELHYKDVIKVSEALVAGAWFLGQALSFTPSVNAGMKSAMRILKLLDRVPKLYNPPSVPFNVESKIRGNINYNNIYFRYPTRPHTPVLRALNLTIPKSRTFALVGPSGCGKSTCIQLLLRYYDADEGEINLDGVQTTNFPIEKLRSRLGLVSQEPVLFDKTIAENIAYGDNFREVSMVEIIKAAKDANIHDFITNLPLGYRTSLGAKGTQLSGGQKQRIAIARALIRNPRILLLDEATSSLDIQSEKVVQRALDTARKGRTCIIIAHRLTTIQNADAICVIEDGEIVETGTHRELLELGRKYAKLHAMQQIS</sequence>
<feature type="transmembrane region" description="Helical" evidence="15">
    <location>
        <begin position="762"/>
        <end position="789"/>
    </location>
</feature>
<evidence type="ECO:0000256" key="13">
    <source>
        <dbReference type="ARBA" id="ARBA00034018"/>
    </source>
</evidence>
<keyword evidence="12" id="KW-0325">Glycoprotein</keyword>
<dbReference type="FunFam" id="3.40.50.300:FF:000916">
    <property type="entry name" value="ABC transporter B family member 9"/>
    <property type="match status" value="1"/>
</dbReference>
<evidence type="ECO:0000256" key="10">
    <source>
        <dbReference type="ARBA" id="ARBA00022989"/>
    </source>
</evidence>
<dbReference type="GO" id="GO:0090374">
    <property type="term" value="P:oligopeptide export from mitochondrion"/>
    <property type="evidence" value="ECO:0007669"/>
    <property type="project" value="TreeGrafter"/>
</dbReference>
<dbReference type="Pfam" id="PF00005">
    <property type="entry name" value="ABC_tran"/>
    <property type="match status" value="2"/>
</dbReference>
<dbReference type="InterPro" id="IPR003439">
    <property type="entry name" value="ABC_transporter-like_ATP-bd"/>
</dbReference>
<feature type="domain" description="ABC transporter" evidence="16">
    <location>
        <begin position="1045"/>
        <end position="1283"/>
    </location>
</feature>
<dbReference type="InterPro" id="IPR039421">
    <property type="entry name" value="Type_1_exporter"/>
</dbReference>
<feature type="transmembrane region" description="Helical" evidence="15">
    <location>
        <begin position="206"/>
        <end position="225"/>
    </location>
</feature>
<comment type="catalytic activity">
    <reaction evidence="13">
        <text>ATP + H2O + xenobioticSide 1 = ADP + phosphate + xenobioticSide 2.</text>
        <dbReference type="EC" id="7.6.2.2"/>
    </reaction>
</comment>
<feature type="transmembrane region" description="Helical" evidence="15">
    <location>
        <begin position="718"/>
        <end position="742"/>
    </location>
</feature>
<dbReference type="PANTHER" id="PTHR43394">
    <property type="entry name" value="ATP-DEPENDENT PERMEASE MDL1, MITOCHONDRIAL"/>
    <property type="match status" value="1"/>
</dbReference>
<dbReference type="Pfam" id="PF00664">
    <property type="entry name" value="ABC_membrane"/>
    <property type="match status" value="2"/>
</dbReference>
<keyword evidence="8" id="KW-0067">ATP-binding</keyword>
<proteinExistence type="inferred from homology"/>
<organism evidence="18 19">
    <name type="scientific">Hermetia illucens</name>
    <name type="common">Black soldier fly</name>
    <dbReference type="NCBI Taxonomy" id="343691"/>
    <lineage>
        <taxon>Eukaryota</taxon>
        <taxon>Metazoa</taxon>
        <taxon>Ecdysozoa</taxon>
        <taxon>Arthropoda</taxon>
        <taxon>Hexapoda</taxon>
        <taxon>Insecta</taxon>
        <taxon>Pterygota</taxon>
        <taxon>Neoptera</taxon>
        <taxon>Endopterygota</taxon>
        <taxon>Diptera</taxon>
        <taxon>Brachycera</taxon>
        <taxon>Stratiomyomorpha</taxon>
        <taxon>Stratiomyidae</taxon>
        <taxon>Hermetiinae</taxon>
        <taxon>Hermetia</taxon>
    </lineage>
</organism>